<organism evidence="2">
    <name type="scientific">Ixodes ricinus</name>
    <name type="common">Common tick</name>
    <name type="synonym">Acarus ricinus</name>
    <dbReference type="NCBI Taxonomy" id="34613"/>
    <lineage>
        <taxon>Eukaryota</taxon>
        <taxon>Metazoa</taxon>
        <taxon>Ecdysozoa</taxon>
        <taxon>Arthropoda</taxon>
        <taxon>Chelicerata</taxon>
        <taxon>Arachnida</taxon>
        <taxon>Acari</taxon>
        <taxon>Parasitiformes</taxon>
        <taxon>Ixodida</taxon>
        <taxon>Ixodoidea</taxon>
        <taxon>Ixodidae</taxon>
        <taxon>Ixodinae</taxon>
        <taxon>Ixodes</taxon>
    </lineage>
</organism>
<evidence type="ECO:0000313" key="2">
    <source>
        <dbReference type="EMBL" id="MXU84467.1"/>
    </source>
</evidence>
<protein>
    <submittedName>
        <fullName evidence="2">Putative secreted protein</fullName>
    </submittedName>
</protein>
<proteinExistence type="predicted"/>
<dbReference type="EMBL" id="GIFC01002384">
    <property type="protein sequence ID" value="MXU84467.1"/>
    <property type="molecule type" value="Transcribed_RNA"/>
</dbReference>
<sequence>MYSLFSCFLSFWAVQCVFFPVVPSRCWVFDVLITKRIEKKIFDCLHHRVSQSLRELCLVVNRITPLIFATIEINVYARVSD</sequence>
<accession>A0A6B0U5P0</accession>
<feature type="chain" id="PRO_5025652914" evidence="1">
    <location>
        <begin position="25"/>
        <end position="81"/>
    </location>
</feature>
<feature type="signal peptide" evidence="1">
    <location>
        <begin position="1"/>
        <end position="24"/>
    </location>
</feature>
<evidence type="ECO:0000256" key="1">
    <source>
        <dbReference type="SAM" id="SignalP"/>
    </source>
</evidence>
<reference evidence="2" key="1">
    <citation type="submission" date="2019-12" db="EMBL/GenBank/DDBJ databases">
        <title>An insight into the sialome of adult female Ixodes ricinus ticks feeding for 6 days.</title>
        <authorList>
            <person name="Perner J."/>
            <person name="Ribeiro J.M.C."/>
        </authorList>
    </citation>
    <scope>NUCLEOTIDE SEQUENCE</scope>
    <source>
        <strain evidence="2">Semi-engorged</strain>
        <tissue evidence="2">Salivary glands</tissue>
    </source>
</reference>
<dbReference type="AlphaFoldDB" id="A0A6B0U5P0"/>
<keyword evidence="1" id="KW-0732">Signal</keyword>
<name>A0A6B0U5P0_IXORI</name>